<evidence type="ECO:0000256" key="6">
    <source>
        <dbReference type="RuleBase" id="RU000461"/>
    </source>
</evidence>
<dbReference type="InterPro" id="IPR002401">
    <property type="entry name" value="Cyt_P450_E_grp-I"/>
</dbReference>
<feature type="binding site" description="axial binding residue" evidence="5">
    <location>
        <position position="455"/>
    </location>
    <ligand>
        <name>heme</name>
        <dbReference type="ChEBI" id="CHEBI:30413"/>
    </ligand>
    <ligandPart>
        <name>Fe</name>
        <dbReference type="ChEBI" id="CHEBI:18248"/>
    </ligandPart>
</feature>
<evidence type="ECO:0000256" key="7">
    <source>
        <dbReference type="SAM" id="Phobius"/>
    </source>
</evidence>
<keyword evidence="8" id="KW-1185">Reference proteome</keyword>
<dbReference type="GO" id="GO:0016705">
    <property type="term" value="F:oxidoreductase activity, acting on paired donors, with incorporation or reduction of molecular oxygen"/>
    <property type="evidence" value="ECO:0007669"/>
    <property type="project" value="InterPro"/>
</dbReference>
<dbReference type="PRINTS" id="PR00385">
    <property type="entry name" value="P450"/>
</dbReference>
<dbReference type="InterPro" id="IPR017972">
    <property type="entry name" value="Cyt_P450_CS"/>
</dbReference>
<evidence type="ECO:0000313" key="8">
    <source>
        <dbReference type="Proteomes" id="UP000694845"/>
    </source>
</evidence>
<dbReference type="InterPro" id="IPR036396">
    <property type="entry name" value="Cyt_P450_sf"/>
</dbReference>
<comment type="cofactor">
    <cofactor evidence="5">
        <name>heme</name>
        <dbReference type="ChEBI" id="CHEBI:30413"/>
    </cofactor>
</comment>
<keyword evidence="5 6" id="KW-0349">Heme</keyword>
<dbReference type="PANTHER" id="PTHR24291">
    <property type="entry name" value="CYTOCHROME P450 FAMILY 4"/>
    <property type="match status" value="1"/>
</dbReference>
<feature type="transmembrane region" description="Helical" evidence="7">
    <location>
        <begin position="6"/>
        <end position="31"/>
    </location>
</feature>
<evidence type="ECO:0000256" key="2">
    <source>
        <dbReference type="ARBA" id="ARBA00010617"/>
    </source>
</evidence>
<evidence type="ECO:0000256" key="3">
    <source>
        <dbReference type="ARBA" id="ARBA00022723"/>
    </source>
</evidence>
<dbReference type="InterPro" id="IPR050196">
    <property type="entry name" value="Cytochrome_P450_Monoox"/>
</dbReference>
<dbReference type="FunFam" id="1.10.630.10:FF:000005">
    <property type="entry name" value="cytochrome P450 4F22 isoform X2"/>
    <property type="match status" value="1"/>
</dbReference>
<dbReference type="OrthoDB" id="1470350at2759"/>
<evidence type="ECO:0000313" key="9">
    <source>
        <dbReference type="RefSeq" id="XP_022104399.1"/>
    </source>
</evidence>
<reference evidence="9" key="1">
    <citation type="submission" date="2025-08" db="UniProtKB">
        <authorList>
            <consortium name="RefSeq"/>
        </authorList>
    </citation>
    <scope>IDENTIFICATION</scope>
</reference>
<dbReference type="PANTHER" id="PTHR24291:SF201">
    <property type="entry name" value="CYTOCHROME P450, FAMILY 4, SUBFAMILY B, POLYPEPTIDE 7"/>
    <property type="match status" value="1"/>
</dbReference>
<dbReference type="Pfam" id="PF00067">
    <property type="entry name" value="p450"/>
    <property type="match status" value="1"/>
</dbReference>
<dbReference type="PRINTS" id="PR00463">
    <property type="entry name" value="EP450I"/>
</dbReference>
<dbReference type="InterPro" id="IPR001128">
    <property type="entry name" value="Cyt_P450"/>
</dbReference>
<organism evidence="8 9">
    <name type="scientific">Acanthaster planci</name>
    <name type="common">Crown-of-thorns starfish</name>
    <dbReference type="NCBI Taxonomy" id="133434"/>
    <lineage>
        <taxon>Eukaryota</taxon>
        <taxon>Metazoa</taxon>
        <taxon>Echinodermata</taxon>
        <taxon>Eleutherozoa</taxon>
        <taxon>Asterozoa</taxon>
        <taxon>Asteroidea</taxon>
        <taxon>Valvatacea</taxon>
        <taxon>Valvatida</taxon>
        <taxon>Acanthasteridae</taxon>
        <taxon>Acanthaster</taxon>
    </lineage>
</organism>
<sequence length="509" mass="58140">MGFSESFAVLCVTVATLGITSSIVALVVLFIQKWKLEKKLAAFPTAPDKHWLLGNLHKVTFDEKEVEWGRKVVEKCITASVVWAGPFLPIVILHHPDTVKAVLSTGEPKAENLYSYIRPWIGDGLLLSAGKKWARNRRLLTPGFHFDILKPYLDIFQQSGNILVEKWKVACGGKKTSMEMFSNMSLLTLDSLLRCIFSVETNCQTVENHPYIKGIYDVSTLAVERFRFLPYHIDTIYQWSPSGRRFRHACDTVHNYARDIIKKRKGALKEEAVNGQTRQRKYIDFLDILLCAKDSDGQGLTDQEIYDEVDTFMFEGHDTTASGLSWFLYDMARLPEFQQKCQEEIDDLLAGREDDRLEWDDLNNMPYLTKCLKESLRVHSPVPNVIRTLTRPVTFPDGRKLPKGTFVCVTIGGLHNNPHVWDDPETFDPERFSPERAKNIPPFAYVPFSAGPRNCIGQHFAMNEMKIISAMILRNFHLSVDESVPVLRINALVLRSENGIHLHITPRQF</sequence>
<keyword evidence="6" id="KW-0560">Oxidoreductase</keyword>
<keyword evidence="5 6" id="KW-0408">Iron</keyword>
<dbReference type="Proteomes" id="UP000694845">
    <property type="component" value="Unplaced"/>
</dbReference>
<dbReference type="GeneID" id="110986658"/>
<protein>
    <submittedName>
        <fullName evidence="9">Cytochrome P450 4F22-like</fullName>
    </submittedName>
</protein>
<comment type="subcellular location">
    <subcellularLocation>
        <location evidence="1">Endomembrane system</location>
    </subcellularLocation>
</comment>
<dbReference type="KEGG" id="aplc:110986658"/>
<gene>
    <name evidence="9" type="primary">LOC110986658</name>
</gene>
<proteinExistence type="inferred from homology"/>
<dbReference type="CDD" id="cd20659">
    <property type="entry name" value="CYP4B_4F-like"/>
    <property type="match status" value="1"/>
</dbReference>
<dbReference type="SUPFAM" id="SSF48264">
    <property type="entry name" value="Cytochrome P450"/>
    <property type="match status" value="1"/>
</dbReference>
<keyword evidence="3 5" id="KW-0479">Metal-binding</keyword>
<dbReference type="OMA" id="YGPSIAM"/>
<keyword evidence="4 7" id="KW-0472">Membrane</keyword>
<keyword evidence="7" id="KW-1133">Transmembrane helix</keyword>
<dbReference type="GO" id="GO:0005506">
    <property type="term" value="F:iron ion binding"/>
    <property type="evidence" value="ECO:0007669"/>
    <property type="project" value="InterPro"/>
</dbReference>
<accession>A0A8B7ZFK4</accession>
<dbReference type="RefSeq" id="XP_022104399.1">
    <property type="nucleotide sequence ID" value="XM_022248707.1"/>
</dbReference>
<dbReference type="GO" id="GO:0020037">
    <property type="term" value="F:heme binding"/>
    <property type="evidence" value="ECO:0007669"/>
    <property type="project" value="InterPro"/>
</dbReference>
<keyword evidence="7" id="KW-0812">Transmembrane</keyword>
<dbReference type="GO" id="GO:0012505">
    <property type="term" value="C:endomembrane system"/>
    <property type="evidence" value="ECO:0007669"/>
    <property type="project" value="UniProtKB-SubCell"/>
</dbReference>
<dbReference type="AlphaFoldDB" id="A0A8B7ZFK4"/>
<comment type="similarity">
    <text evidence="2 6">Belongs to the cytochrome P450 family.</text>
</comment>
<dbReference type="GO" id="GO:0004497">
    <property type="term" value="F:monooxygenase activity"/>
    <property type="evidence" value="ECO:0007669"/>
    <property type="project" value="UniProtKB-KW"/>
</dbReference>
<dbReference type="Gene3D" id="1.10.630.10">
    <property type="entry name" value="Cytochrome P450"/>
    <property type="match status" value="1"/>
</dbReference>
<name>A0A8B7ZFK4_ACAPL</name>
<keyword evidence="6" id="KW-0503">Monooxygenase</keyword>
<evidence type="ECO:0000256" key="5">
    <source>
        <dbReference type="PIRSR" id="PIRSR602401-1"/>
    </source>
</evidence>
<dbReference type="PROSITE" id="PS00086">
    <property type="entry name" value="CYTOCHROME_P450"/>
    <property type="match status" value="1"/>
</dbReference>
<evidence type="ECO:0000256" key="4">
    <source>
        <dbReference type="ARBA" id="ARBA00023136"/>
    </source>
</evidence>
<evidence type="ECO:0000256" key="1">
    <source>
        <dbReference type="ARBA" id="ARBA00004308"/>
    </source>
</evidence>